<dbReference type="Proteomes" id="UP000291116">
    <property type="component" value="Unassembled WGS sequence"/>
</dbReference>
<accession>A0A448Z0C6</accession>
<dbReference type="AlphaFoldDB" id="A0A448Z0C6"/>
<protein>
    <submittedName>
        <fullName evidence="1">Uncharacterized protein</fullName>
    </submittedName>
</protein>
<reference evidence="1 2" key="1">
    <citation type="submission" date="2019-01" db="EMBL/GenBank/DDBJ databases">
        <authorList>
            <person name="Ferrante I. M."/>
        </authorList>
    </citation>
    <scope>NUCLEOTIDE SEQUENCE [LARGE SCALE GENOMIC DNA]</scope>
    <source>
        <strain evidence="1 2">B856</strain>
    </source>
</reference>
<gene>
    <name evidence="1" type="ORF">PSNMU_V1.4_AUG-EV-PASAV3_0021710</name>
</gene>
<proteinExistence type="predicted"/>
<dbReference type="InterPro" id="IPR019651">
    <property type="entry name" value="Glutamate_DH_NAD-spec"/>
</dbReference>
<organism evidence="1 2">
    <name type="scientific">Pseudo-nitzschia multistriata</name>
    <dbReference type="NCBI Taxonomy" id="183589"/>
    <lineage>
        <taxon>Eukaryota</taxon>
        <taxon>Sar</taxon>
        <taxon>Stramenopiles</taxon>
        <taxon>Ochrophyta</taxon>
        <taxon>Bacillariophyta</taxon>
        <taxon>Bacillariophyceae</taxon>
        <taxon>Bacillariophycidae</taxon>
        <taxon>Bacillariales</taxon>
        <taxon>Bacillariaceae</taxon>
        <taxon>Pseudo-nitzschia</taxon>
    </lineage>
</organism>
<dbReference type="EMBL" id="CAACVS010000060">
    <property type="protein sequence ID" value="VEU35523.1"/>
    <property type="molecule type" value="Genomic_DNA"/>
</dbReference>
<sequence>MGVTTRGKDLKNAVVNGQKCHVEGSTTQIKDQNVFFVVLLVESVRNGSGCGFVDNTLNFHACDGPGIFRCLPLGVVKVCGDGHYGMLDFRSEIGFGGFFHFS</sequence>
<keyword evidence="2" id="KW-1185">Reference proteome</keyword>
<dbReference type="OrthoDB" id="2017405at2759"/>
<name>A0A448Z0C6_9STRA</name>
<dbReference type="Pfam" id="PF10712">
    <property type="entry name" value="NAD-GH"/>
    <property type="match status" value="1"/>
</dbReference>
<evidence type="ECO:0000313" key="1">
    <source>
        <dbReference type="EMBL" id="VEU35523.1"/>
    </source>
</evidence>
<evidence type="ECO:0000313" key="2">
    <source>
        <dbReference type="Proteomes" id="UP000291116"/>
    </source>
</evidence>